<evidence type="ECO:0000313" key="4">
    <source>
        <dbReference type="Proteomes" id="UP000214646"/>
    </source>
</evidence>
<evidence type="ECO:0000256" key="1">
    <source>
        <dbReference type="PIRSR" id="PIRSR006661-1"/>
    </source>
</evidence>
<dbReference type="EMBL" id="NIDE01000004">
    <property type="protein sequence ID" value="OWK43938.1"/>
    <property type="molecule type" value="Genomic_DNA"/>
</dbReference>
<dbReference type="SUPFAM" id="SSF52402">
    <property type="entry name" value="Adenine nucleotide alpha hydrolases-like"/>
    <property type="match status" value="1"/>
</dbReference>
<comment type="caution">
    <text evidence="3">The sequence shown here is derived from an EMBL/GenBank/DDBJ whole genome shotgun (WGS) entry which is preliminary data.</text>
</comment>
<dbReference type="PIRSF" id="PIRSF006661">
    <property type="entry name" value="PP-lp_UCP006661"/>
    <property type="match status" value="1"/>
</dbReference>
<feature type="domain" description="NAD/GMP synthase" evidence="2">
    <location>
        <begin position="35"/>
        <end position="95"/>
    </location>
</feature>
<dbReference type="GO" id="GO:0016783">
    <property type="term" value="F:sulfurtransferase activity"/>
    <property type="evidence" value="ECO:0007669"/>
    <property type="project" value="InterPro"/>
</dbReference>
<keyword evidence="4" id="KW-1185">Reference proteome</keyword>
<accession>A0A225DZH3</accession>
<dbReference type="AlphaFoldDB" id="A0A225DZH3"/>
<dbReference type="InterPro" id="IPR014729">
    <property type="entry name" value="Rossmann-like_a/b/a_fold"/>
</dbReference>
<dbReference type="Proteomes" id="UP000214646">
    <property type="component" value="Unassembled WGS sequence"/>
</dbReference>
<sequence length="300" mass="32166">MNTPRLAPSAAELAPGVAVKRDHLLRILRDLGGAAVAFSGGVDSAVVAAAAQMALGDRAVAVTADSPSVPRSELTDARRLAELIGIRHVVVPTHEFDNPDYQKNDGARCYHCKSELYTRIETLLPDLGVPVMCSGANLDDQGDYRPGLVAAAEHLVRHPLQEAGFTKADVRAVARAWGLPAWDKPASPCLSSRLAPGLAVTPERTERVERAEAHLRSLGLRECRVRYHEGDLARIEVPLAEVARFATDPVRGDVARVLKQLGFKYVSLDLDGFRSGSLNDLVSLEIKTRYSLAGAGGPTG</sequence>
<reference evidence="4" key="1">
    <citation type="submission" date="2017-06" db="EMBL/GenBank/DDBJ databases">
        <title>Genome analysis of Fimbriiglobus ruber SP5, the first member of the order Planctomycetales with confirmed chitinolytic capability.</title>
        <authorList>
            <person name="Ravin N.V."/>
            <person name="Rakitin A.L."/>
            <person name="Ivanova A.A."/>
            <person name="Beletsky A.V."/>
            <person name="Kulichevskaya I.S."/>
            <person name="Mardanov A.V."/>
            <person name="Dedysh S.N."/>
        </authorList>
    </citation>
    <scope>NUCLEOTIDE SEQUENCE [LARGE SCALE GENOMIC DNA]</scope>
    <source>
        <strain evidence="4">SP5</strain>
    </source>
</reference>
<dbReference type="OrthoDB" id="9776919at2"/>
<dbReference type="InterPro" id="IPR022310">
    <property type="entry name" value="NAD/GMP_synthase"/>
</dbReference>
<dbReference type="RefSeq" id="WP_088254720.1">
    <property type="nucleotide sequence ID" value="NZ_NIDE01000004.1"/>
</dbReference>
<dbReference type="PANTHER" id="PTHR43169:SF2">
    <property type="entry name" value="NAD_GMP SYNTHASE DOMAIN-CONTAINING PROTEIN"/>
    <property type="match status" value="1"/>
</dbReference>
<protein>
    <submittedName>
        <fullName evidence="3">GMP synthase [glutamine-hydrolyzing]</fullName>
    </submittedName>
</protein>
<dbReference type="Gene3D" id="3.40.50.620">
    <property type="entry name" value="HUPs"/>
    <property type="match status" value="1"/>
</dbReference>
<gene>
    <name evidence="3" type="ORF">FRUB_03537</name>
</gene>
<organism evidence="3 4">
    <name type="scientific">Fimbriiglobus ruber</name>
    <dbReference type="NCBI Taxonomy" id="1908690"/>
    <lineage>
        <taxon>Bacteria</taxon>
        <taxon>Pseudomonadati</taxon>
        <taxon>Planctomycetota</taxon>
        <taxon>Planctomycetia</taxon>
        <taxon>Gemmatales</taxon>
        <taxon>Gemmataceae</taxon>
        <taxon>Fimbriiglobus</taxon>
    </lineage>
</organism>
<dbReference type="InterPro" id="IPR052188">
    <property type="entry name" value="Ni-pincer_cofactor_biosynth"/>
</dbReference>
<evidence type="ECO:0000313" key="3">
    <source>
        <dbReference type="EMBL" id="OWK43938.1"/>
    </source>
</evidence>
<dbReference type="GO" id="GO:0006163">
    <property type="term" value="P:purine nucleotide metabolic process"/>
    <property type="evidence" value="ECO:0007669"/>
    <property type="project" value="UniProtKB-ARBA"/>
</dbReference>
<name>A0A225DZH3_9BACT</name>
<dbReference type="PANTHER" id="PTHR43169">
    <property type="entry name" value="EXSB FAMILY PROTEIN"/>
    <property type="match status" value="1"/>
</dbReference>
<proteinExistence type="predicted"/>
<dbReference type="CDD" id="cd01990">
    <property type="entry name" value="LarE-like"/>
    <property type="match status" value="1"/>
</dbReference>
<dbReference type="InterPro" id="IPR005232">
    <property type="entry name" value="LarE"/>
</dbReference>
<evidence type="ECO:0000259" key="2">
    <source>
        <dbReference type="Pfam" id="PF02540"/>
    </source>
</evidence>
<dbReference type="NCBIfam" id="TIGR00268">
    <property type="entry name" value="ATP-dependent sacrificial sulfur transferase LarE"/>
    <property type="match status" value="1"/>
</dbReference>
<dbReference type="Pfam" id="PF02540">
    <property type="entry name" value="NAD_synthase"/>
    <property type="match status" value="1"/>
</dbReference>
<feature type="active site" description="Nucleophile and sulfur donor" evidence="1">
    <location>
        <position position="189"/>
    </location>
</feature>